<gene>
    <name evidence="8" type="ORF">SI7747_05006280</name>
</gene>
<dbReference type="Proteomes" id="UP001189122">
    <property type="component" value="Unassembled WGS sequence"/>
</dbReference>
<evidence type="ECO:0000256" key="5">
    <source>
        <dbReference type="ARBA" id="ARBA00023242"/>
    </source>
</evidence>
<dbReference type="FunFam" id="4.10.280.10:FF:000002">
    <property type="entry name" value="Basic helix-loop-helix transcription factor"/>
    <property type="match status" value="1"/>
</dbReference>
<comment type="similarity">
    <text evidence="2">Belongs to the bHLH protein family.</text>
</comment>
<dbReference type="InterPro" id="IPR024097">
    <property type="entry name" value="bHLH_ZIP_TF"/>
</dbReference>
<feature type="compositionally biased region" description="Basic residues" evidence="6">
    <location>
        <begin position="214"/>
        <end position="227"/>
    </location>
</feature>
<dbReference type="InterPro" id="IPR036638">
    <property type="entry name" value="HLH_DNA-bd_sf"/>
</dbReference>
<reference evidence="8 9" key="1">
    <citation type="submission" date="2019-12" db="EMBL/GenBank/DDBJ databases">
        <authorList>
            <person name="Scholz U."/>
            <person name="Mascher M."/>
            <person name="Fiebig A."/>
        </authorList>
    </citation>
    <scope>NUCLEOTIDE SEQUENCE</scope>
</reference>
<evidence type="ECO:0000313" key="9">
    <source>
        <dbReference type="Proteomes" id="UP001189122"/>
    </source>
</evidence>
<evidence type="ECO:0000256" key="6">
    <source>
        <dbReference type="SAM" id="MobiDB-lite"/>
    </source>
</evidence>
<dbReference type="AlphaFoldDB" id="A0A7I8IPQ7"/>
<evidence type="ECO:0000256" key="4">
    <source>
        <dbReference type="ARBA" id="ARBA00023163"/>
    </source>
</evidence>
<sequence length="468" mass="51116">MEEKIFECPPQISSGGGGWGRRSAAALHGLLSFLHQPGAVGGGKSRHPRADRPAGEHLQLRRDLAAVPPLRRRRRHLLLQHPPELPPKLNLSTMVDHLPRLGNSAPPPPLTTHLTAFAADPEFAERAARLSCFGGRCYGSQIGLSRVSSSQSLMAAPPDGSQLEVDMRSRLSSTRLSRSSTPDDAEFGGAREEEPPPAPVVQQSSRARNDGGAGRKRKTAPRGKAKQVRGVCRRGEDDVQPQQPKAEPNSDSGDDKGSNSKSPAEPPKQDYIHVRARRGQATDSHSLAERVRREKISQRMKFLQDLVPGCNKVTGKALMLDEIINYVQSLQRQVEFLSMKLATVNPRLDFNVESLLPKGMNQPRGSLPHSVFPPPETTSSAFSFAQQETALQSIITGGGLESHSPMNHHHHQHHHPLAGFMDASSQLMTFWEDDLHSVVQMGAVQNQEAALSSQSFPSMAATHMTIQL</sequence>
<keyword evidence="5" id="KW-0539">Nucleus</keyword>
<dbReference type="EMBL" id="LR743592">
    <property type="protein sequence ID" value="CAA2620111.1"/>
    <property type="molecule type" value="Genomic_DNA"/>
</dbReference>
<dbReference type="PANTHER" id="PTHR12565">
    <property type="entry name" value="STEROL REGULATORY ELEMENT-BINDING PROTEIN"/>
    <property type="match status" value="1"/>
</dbReference>
<dbReference type="PROSITE" id="PS50888">
    <property type="entry name" value="BHLH"/>
    <property type="match status" value="1"/>
</dbReference>
<dbReference type="GO" id="GO:0005634">
    <property type="term" value="C:nucleus"/>
    <property type="evidence" value="ECO:0007669"/>
    <property type="project" value="UniProtKB-SubCell"/>
</dbReference>
<dbReference type="Pfam" id="PF00010">
    <property type="entry name" value="HLH"/>
    <property type="match status" value="1"/>
</dbReference>
<organism evidence="8">
    <name type="scientific">Spirodela intermedia</name>
    <name type="common">Intermediate duckweed</name>
    <dbReference type="NCBI Taxonomy" id="51605"/>
    <lineage>
        <taxon>Eukaryota</taxon>
        <taxon>Viridiplantae</taxon>
        <taxon>Streptophyta</taxon>
        <taxon>Embryophyta</taxon>
        <taxon>Tracheophyta</taxon>
        <taxon>Spermatophyta</taxon>
        <taxon>Magnoliopsida</taxon>
        <taxon>Liliopsida</taxon>
        <taxon>Araceae</taxon>
        <taxon>Lemnoideae</taxon>
        <taxon>Spirodela</taxon>
    </lineage>
</organism>
<feature type="region of interest" description="Disordered" evidence="6">
    <location>
        <begin position="152"/>
        <end position="271"/>
    </location>
</feature>
<dbReference type="GO" id="GO:0003700">
    <property type="term" value="F:DNA-binding transcription factor activity"/>
    <property type="evidence" value="ECO:0007669"/>
    <property type="project" value="TreeGrafter"/>
</dbReference>
<dbReference type="PANTHER" id="PTHR12565:SF184">
    <property type="entry name" value="BHLH TRANSCRIPTION FACTOR"/>
    <property type="match status" value="1"/>
</dbReference>
<keyword evidence="9" id="KW-1185">Reference proteome</keyword>
<evidence type="ECO:0000256" key="3">
    <source>
        <dbReference type="ARBA" id="ARBA00023015"/>
    </source>
</evidence>
<dbReference type="SMART" id="SM00353">
    <property type="entry name" value="HLH"/>
    <property type="match status" value="1"/>
</dbReference>
<keyword evidence="3" id="KW-0805">Transcription regulation</keyword>
<keyword evidence="4" id="KW-0804">Transcription</keyword>
<name>A0A7I8IPQ7_SPIIN</name>
<dbReference type="GO" id="GO:0046983">
    <property type="term" value="F:protein dimerization activity"/>
    <property type="evidence" value="ECO:0007669"/>
    <property type="project" value="InterPro"/>
</dbReference>
<feature type="compositionally biased region" description="Low complexity" evidence="6">
    <location>
        <begin position="170"/>
        <end position="180"/>
    </location>
</feature>
<dbReference type="EMBL" id="CACRZD030000005">
    <property type="protein sequence ID" value="CAA6659860.1"/>
    <property type="molecule type" value="Genomic_DNA"/>
</dbReference>
<dbReference type="CDD" id="cd18919">
    <property type="entry name" value="bHLH_AtBPE_like"/>
    <property type="match status" value="1"/>
</dbReference>
<dbReference type="InterPro" id="IPR011598">
    <property type="entry name" value="bHLH_dom"/>
</dbReference>
<evidence type="ECO:0000259" key="7">
    <source>
        <dbReference type="PROSITE" id="PS50888"/>
    </source>
</evidence>
<evidence type="ECO:0000313" key="8">
    <source>
        <dbReference type="EMBL" id="CAA2620111.1"/>
    </source>
</evidence>
<evidence type="ECO:0000256" key="2">
    <source>
        <dbReference type="ARBA" id="ARBA00005510"/>
    </source>
</evidence>
<protein>
    <recommendedName>
        <fullName evidence="7">BHLH domain-containing protein</fullName>
    </recommendedName>
</protein>
<comment type="subcellular location">
    <subcellularLocation>
        <location evidence="1">Nucleus</location>
    </subcellularLocation>
</comment>
<proteinExistence type="inferred from homology"/>
<accession>A0A7I8IPQ7</accession>
<feature type="domain" description="BHLH" evidence="7">
    <location>
        <begin position="280"/>
        <end position="330"/>
    </location>
</feature>
<dbReference type="SUPFAM" id="SSF47459">
    <property type="entry name" value="HLH, helix-loop-helix DNA-binding domain"/>
    <property type="match status" value="1"/>
</dbReference>
<dbReference type="Gene3D" id="4.10.280.10">
    <property type="entry name" value="Helix-loop-helix DNA-binding domain"/>
    <property type="match status" value="1"/>
</dbReference>
<evidence type="ECO:0000256" key="1">
    <source>
        <dbReference type="ARBA" id="ARBA00004123"/>
    </source>
</evidence>